<evidence type="ECO:0000313" key="12">
    <source>
        <dbReference type="Proteomes" id="UP001360424"/>
    </source>
</evidence>
<dbReference type="RefSeq" id="WP_338521741.1">
    <property type="nucleotide sequence ID" value="NZ_CP135136.1"/>
</dbReference>
<keyword evidence="12" id="KW-1185">Reference proteome</keyword>
<name>A0ABZ2GZ85_9GAMM</name>
<keyword evidence="8 10" id="KW-0408">Iron</keyword>
<evidence type="ECO:0000256" key="10">
    <source>
        <dbReference type="HAMAP-Rule" id="MF_01959"/>
    </source>
</evidence>
<dbReference type="InterPro" id="IPR012340">
    <property type="entry name" value="NA-bd_OB-fold"/>
</dbReference>
<dbReference type="PANTHER" id="PTHR34128">
    <property type="entry name" value="CYTOCHROME C-TYPE BIOGENESIS PROTEIN CCME HOMOLOG, MITOCHONDRIAL"/>
    <property type="match status" value="1"/>
</dbReference>
<feature type="binding site" description="covalent" evidence="10">
    <location>
        <position position="124"/>
    </location>
    <ligand>
        <name>heme</name>
        <dbReference type="ChEBI" id="CHEBI:30413"/>
    </ligand>
</feature>
<dbReference type="Proteomes" id="UP001360424">
    <property type="component" value="Chromosome"/>
</dbReference>
<evidence type="ECO:0000256" key="8">
    <source>
        <dbReference type="ARBA" id="ARBA00023004"/>
    </source>
</evidence>
<dbReference type="InterPro" id="IPR036127">
    <property type="entry name" value="CcmE-like_sf"/>
</dbReference>
<evidence type="ECO:0000256" key="6">
    <source>
        <dbReference type="ARBA" id="ARBA00022968"/>
    </source>
</evidence>
<dbReference type="SUPFAM" id="SSF82093">
    <property type="entry name" value="Heme chaperone CcmE"/>
    <property type="match status" value="1"/>
</dbReference>
<comment type="similarity">
    <text evidence="10">Belongs to the CcmE/CycJ family.</text>
</comment>
<evidence type="ECO:0000313" key="11">
    <source>
        <dbReference type="EMBL" id="WWR12111.1"/>
    </source>
</evidence>
<keyword evidence="2 10" id="KW-0349">Heme</keyword>
<feature type="topological domain" description="Extracellular" evidence="10">
    <location>
        <begin position="30"/>
        <end position="140"/>
    </location>
</feature>
<comment type="subcellular location">
    <subcellularLocation>
        <location evidence="10">Cell membrane</location>
        <topology evidence="10">Single-pass type II membrane protein</topology>
    </subcellularLocation>
    <subcellularLocation>
        <location evidence="1">Membrane</location>
    </subcellularLocation>
</comment>
<protein>
    <recommendedName>
        <fullName evidence="10">Cytochrome c-type biogenesis protein CcmE</fullName>
    </recommendedName>
    <alternativeName>
        <fullName evidence="10">Cytochrome c maturation protein E</fullName>
    </alternativeName>
    <alternativeName>
        <fullName evidence="10">Heme chaperone CcmE</fullName>
    </alternativeName>
</protein>
<evidence type="ECO:0000256" key="7">
    <source>
        <dbReference type="ARBA" id="ARBA00022989"/>
    </source>
</evidence>
<evidence type="ECO:0000256" key="5">
    <source>
        <dbReference type="ARBA" id="ARBA00022748"/>
    </source>
</evidence>
<dbReference type="InterPro" id="IPR004329">
    <property type="entry name" value="CcmE"/>
</dbReference>
<comment type="function">
    <text evidence="10">Heme chaperone required for the biogenesis of c-type cytochromes. Transiently binds heme delivered by CcmC and transfers the heme to apo-cytochromes in a process facilitated by CcmF and CcmH.</text>
</comment>
<dbReference type="Pfam" id="PF03100">
    <property type="entry name" value="CcmE"/>
    <property type="match status" value="1"/>
</dbReference>
<accession>A0ABZ2GZ85</accession>
<reference evidence="11" key="1">
    <citation type="submission" date="2023-09" db="EMBL/GenBank/DDBJ databases">
        <title>Genomes of two closely related lineages of the louse Polyplax serrata with different host specificities.</title>
        <authorList>
            <person name="Martinu J."/>
            <person name="Tarabai H."/>
            <person name="Stefka J."/>
            <person name="Hypsa V."/>
        </authorList>
    </citation>
    <scope>NUCLEOTIDE SEQUENCE [LARGE SCALE GENOMIC DNA]</scope>
    <source>
        <strain evidence="11">HR10_N</strain>
    </source>
</reference>
<organism evidence="11 12">
    <name type="scientific">Candidatus Legionella polyplacis</name>
    <dbReference type="NCBI Taxonomy" id="2005262"/>
    <lineage>
        <taxon>Bacteria</taxon>
        <taxon>Pseudomonadati</taxon>
        <taxon>Pseudomonadota</taxon>
        <taxon>Gammaproteobacteria</taxon>
        <taxon>Legionellales</taxon>
        <taxon>Legionellaceae</taxon>
        <taxon>Legionella</taxon>
    </lineage>
</organism>
<gene>
    <name evidence="10" type="primary">ccmE</name>
    <name evidence="10" type="synonym">cycJ</name>
    <name evidence="11" type="ORF">RQL38_00515</name>
</gene>
<dbReference type="PANTHER" id="PTHR34128:SF2">
    <property type="entry name" value="CYTOCHROME C-TYPE BIOGENESIS PROTEIN CCME HOMOLOG, MITOCHONDRIAL"/>
    <property type="match status" value="1"/>
</dbReference>
<dbReference type="HAMAP" id="MF_01959">
    <property type="entry name" value="CcmE"/>
    <property type="match status" value="1"/>
</dbReference>
<keyword evidence="6 10" id="KW-0735">Signal-anchor</keyword>
<keyword evidence="7 10" id="KW-1133">Transmembrane helix</keyword>
<evidence type="ECO:0000256" key="3">
    <source>
        <dbReference type="ARBA" id="ARBA00022692"/>
    </source>
</evidence>
<proteinExistence type="inferred from homology"/>
<keyword evidence="10" id="KW-1003">Cell membrane</keyword>
<dbReference type="EMBL" id="CP135136">
    <property type="protein sequence ID" value="WWR12111.1"/>
    <property type="molecule type" value="Genomic_DNA"/>
</dbReference>
<sequence length="140" mass="16381">MSRIKINKMLLVFFTFILITLLVSVTLILLKNNVNFFYTPTQILHKKFQKNCTIRLGGVVVKNSIFRGSRFFVKFRLTDYRNTFTVIYNGILPNLFKEGQEVVVKGKIIYGKKIFVATEVLSKHSANYIPYKKKIFNFNK</sequence>
<feature type="binding site" description="axial binding residue" evidence="10">
    <location>
        <position position="128"/>
    </location>
    <ligand>
        <name>heme</name>
        <dbReference type="ChEBI" id="CHEBI:30413"/>
    </ligand>
    <ligandPart>
        <name>Fe</name>
        <dbReference type="ChEBI" id="CHEBI:18248"/>
    </ligandPart>
</feature>
<evidence type="ECO:0000256" key="4">
    <source>
        <dbReference type="ARBA" id="ARBA00022723"/>
    </source>
</evidence>
<keyword evidence="4 10" id="KW-0479">Metal-binding</keyword>
<keyword evidence="9 10" id="KW-0472">Membrane</keyword>
<dbReference type="Gene3D" id="2.40.50.140">
    <property type="entry name" value="Nucleic acid-binding proteins"/>
    <property type="match status" value="1"/>
</dbReference>
<feature type="topological domain" description="Cytoplasmic" evidence="10">
    <location>
        <begin position="1"/>
        <end position="8"/>
    </location>
</feature>
<keyword evidence="3 10" id="KW-0812">Transmembrane</keyword>
<keyword evidence="5 10" id="KW-0201">Cytochrome c-type biogenesis</keyword>
<evidence type="ECO:0000256" key="1">
    <source>
        <dbReference type="ARBA" id="ARBA00004370"/>
    </source>
</evidence>
<evidence type="ECO:0000256" key="2">
    <source>
        <dbReference type="ARBA" id="ARBA00022617"/>
    </source>
</evidence>
<evidence type="ECO:0000256" key="9">
    <source>
        <dbReference type="ARBA" id="ARBA00023136"/>
    </source>
</evidence>